<reference evidence="3" key="1">
    <citation type="submission" date="2005-09" db="EMBL/GenBank/DDBJ databases">
        <authorList>
            <person name="Mural R.J."/>
            <person name="Li P.W."/>
            <person name="Adams M.D."/>
            <person name="Amanatides P.G."/>
            <person name="Baden-Tillson H."/>
            <person name="Barnstead M."/>
            <person name="Chin S.H."/>
            <person name="Dew I."/>
            <person name="Evans C.A."/>
            <person name="Ferriera S."/>
            <person name="Flanigan M."/>
            <person name="Fosler C."/>
            <person name="Glodek A."/>
            <person name="Gu Z."/>
            <person name="Holt R.A."/>
            <person name="Jennings D."/>
            <person name="Kraft C.L."/>
            <person name="Lu F."/>
            <person name="Nguyen T."/>
            <person name="Nusskern D.R."/>
            <person name="Pfannkoch C.M."/>
            <person name="Sitter C."/>
            <person name="Sutton G.G."/>
            <person name="Venter J.C."/>
            <person name="Wang Z."/>
            <person name="Woodage T."/>
            <person name="Zheng X.H."/>
            <person name="Zhong F."/>
        </authorList>
    </citation>
    <scope>NUCLEOTIDE SEQUENCE [LARGE SCALE GENOMIC DNA]</scope>
    <source>
        <strain>BN</strain>
        <strain evidence="3">Sprague-Dawley</strain>
    </source>
</reference>
<keyword evidence="1" id="KW-1133">Transmembrane helix</keyword>
<keyword evidence="1" id="KW-0812">Transmembrane</keyword>
<feature type="transmembrane region" description="Helical" evidence="1">
    <location>
        <begin position="12"/>
        <end position="33"/>
    </location>
</feature>
<sequence length="73" mass="8473">MWALCSPRRTSLRLGACCWPIMCWLPLVLLPSLRMRSLCQLRTLVWGQKRPFSSRFEASPLKSPEVPLKFRGI</sequence>
<proteinExistence type="predicted"/>
<name>A6IBD4_RAT</name>
<gene>
    <name evidence="2" type="ORF">rCG_56276</name>
</gene>
<protein>
    <submittedName>
        <fullName evidence="2">RCG56276</fullName>
    </submittedName>
</protein>
<evidence type="ECO:0000313" key="3">
    <source>
        <dbReference type="Proteomes" id="UP000234681"/>
    </source>
</evidence>
<organism evidence="2 3">
    <name type="scientific">Rattus norvegicus</name>
    <name type="common">Rat</name>
    <dbReference type="NCBI Taxonomy" id="10116"/>
    <lineage>
        <taxon>Eukaryota</taxon>
        <taxon>Metazoa</taxon>
        <taxon>Chordata</taxon>
        <taxon>Craniata</taxon>
        <taxon>Vertebrata</taxon>
        <taxon>Euteleostomi</taxon>
        <taxon>Mammalia</taxon>
        <taxon>Eutheria</taxon>
        <taxon>Euarchontoglires</taxon>
        <taxon>Glires</taxon>
        <taxon>Rodentia</taxon>
        <taxon>Myomorpha</taxon>
        <taxon>Muroidea</taxon>
        <taxon>Muridae</taxon>
        <taxon>Murinae</taxon>
        <taxon>Rattus</taxon>
    </lineage>
</organism>
<evidence type="ECO:0000313" key="2">
    <source>
        <dbReference type="EMBL" id="EDL91402.1"/>
    </source>
</evidence>
<dbReference type="AlphaFoldDB" id="A6IBD4"/>
<evidence type="ECO:0000256" key="1">
    <source>
        <dbReference type="SAM" id="Phobius"/>
    </source>
</evidence>
<dbReference type="EMBL" id="CH473957">
    <property type="protein sequence ID" value="EDL91402.1"/>
    <property type="molecule type" value="Genomic_DNA"/>
</dbReference>
<accession>A6IBD4</accession>
<keyword evidence="1" id="KW-0472">Membrane</keyword>
<dbReference type="Proteomes" id="UP000234681">
    <property type="component" value="Chromosome 4"/>
</dbReference>